<dbReference type="InterPro" id="IPR008278">
    <property type="entry name" value="4-PPantetheinyl_Trfase_dom"/>
</dbReference>
<dbReference type="NCBIfam" id="NF000831">
    <property type="entry name" value="PRK00070.3-1"/>
    <property type="match status" value="1"/>
</dbReference>
<protein>
    <submittedName>
        <fullName evidence="5">Phosphopantetheine--protein transferase</fullName>
        <ecNumber evidence="5">2.7.8.7</ecNumber>
    </submittedName>
</protein>
<dbReference type="PATRIC" id="fig|571915.4.peg.2634"/>
<keyword evidence="6" id="KW-1185">Reference proteome</keyword>
<keyword evidence="3" id="KW-0460">Magnesium</keyword>
<dbReference type="KEGG" id="cmv:CMUST_12350"/>
<dbReference type="AlphaFoldDB" id="A0A0G3H045"/>
<gene>
    <name evidence="5" type="ORF">CMUST_12350</name>
</gene>
<dbReference type="STRING" id="571915.CMUST_12350"/>
<dbReference type="InterPro" id="IPR037143">
    <property type="entry name" value="4-PPantetheinyl_Trfase_dom_sf"/>
</dbReference>
<reference evidence="6" key="2">
    <citation type="submission" date="2015-05" db="EMBL/GenBank/DDBJ databases">
        <title>Complete genome sequence of Corynebacterium mustelae DSM 45274, isolated from various tissues of a male ferret with lethal sepsis.</title>
        <authorList>
            <person name="Ruckert C."/>
            <person name="Albersmeier A."/>
            <person name="Winkler A."/>
            <person name="Tauch A."/>
        </authorList>
    </citation>
    <scope>NUCLEOTIDE SEQUENCE [LARGE SCALE GENOMIC DNA]</scope>
    <source>
        <strain evidence="6">DSM 45274</strain>
    </source>
</reference>
<evidence type="ECO:0000256" key="2">
    <source>
        <dbReference type="ARBA" id="ARBA00022723"/>
    </source>
</evidence>
<dbReference type="OrthoDB" id="517356at2"/>
<dbReference type="Proteomes" id="UP000035199">
    <property type="component" value="Chromosome"/>
</dbReference>
<evidence type="ECO:0000313" key="6">
    <source>
        <dbReference type="Proteomes" id="UP000035199"/>
    </source>
</evidence>
<dbReference type="NCBIfam" id="TIGR00556">
    <property type="entry name" value="pantethn_trn"/>
    <property type="match status" value="1"/>
</dbReference>
<dbReference type="EC" id="2.7.8.7" evidence="5"/>
<dbReference type="InterPro" id="IPR004568">
    <property type="entry name" value="Ppantetheine-prot_Trfase_dom"/>
</dbReference>
<evidence type="ECO:0000256" key="3">
    <source>
        <dbReference type="ARBA" id="ARBA00022842"/>
    </source>
</evidence>
<dbReference type="Pfam" id="PF01648">
    <property type="entry name" value="ACPS"/>
    <property type="match status" value="1"/>
</dbReference>
<dbReference type="Gene3D" id="3.90.470.20">
    <property type="entry name" value="4'-phosphopantetheinyl transferase domain"/>
    <property type="match status" value="1"/>
</dbReference>
<evidence type="ECO:0000313" key="5">
    <source>
        <dbReference type="EMBL" id="AKK06776.1"/>
    </source>
</evidence>
<keyword evidence="2" id="KW-0479">Metal-binding</keyword>
<organism evidence="5 6">
    <name type="scientific">Corynebacterium mustelae</name>
    <dbReference type="NCBI Taxonomy" id="571915"/>
    <lineage>
        <taxon>Bacteria</taxon>
        <taxon>Bacillati</taxon>
        <taxon>Actinomycetota</taxon>
        <taxon>Actinomycetes</taxon>
        <taxon>Mycobacteriales</taxon>
        <taxon>Corynebacteriaceae</taxon>
        <taxon>Corynebacterium</taxon>
    </lineage>
</organism>
<keyword evidence="1 5" id="KW-0808">Transferase</keyword>
<sequence length="129" mass="13989">MSPTPFVGIDLVHIPSFAEQLAQPGSRFESVFSPLELRIAATKPRRAEHLAGRWAAKEAFIKAWGQSRYGTPPVIGPEGVNWAEIQVTPDRWGRTQIVLTGKLAGHVVSDAITVSISHDGDYATAICVL</sequence>
<feature type="domain" description="4'-phosphopantetheinyl transferase" evidence="4">
    <location>
        <begin position="7"/>
        <end position="127"/>
    </location>
</feature>
<dbReference type="RefSeq" id="WP_047262741.1">
    <property type="nucleotide sequence ID" value="NZ_CP011542.1"/>
</dbReference>
<dbReference type="GO" id="GO:0000287">
    <property type="term" value="F:magnesium ion binding"/>
    <property type="evidence" value="ECO:0007669"/>
    <property type="project" value="InterPro"/>
</dbReference>
<reference evidence="5 6" key="1">
    <citation type="journal article" date="2015" name="Genome Announc.">
        <title>Complete Genome Sequence of the Type Strain Corynebacterium mustelae DSM 45274, Isolated from Various Tissues of a Male Ferret with Lethal Sepsis.</title>
        <authorList>
            <person name="Ruckert C."/>
            <person name="Eimer J."/>
            <person name="Winkler A."/>
            <person name="Tauch A."/>
        </authorList>
    </citation>
    <scope>NUCLEOTIDE SEQUENCE [LARGE SCALE GENOMIC DNA]</scope>
    <source>
        <strain evidence="5 6">DSM 45274</strain>
    </source>
</reference>
<evidence type="ECO:0000256" key="1">
    <source>
        <dbReference type="ARBA" id="ARBA00022679"/>
    </source>
</evidence>
<proteinExistence type="predicted"/>
<dbReference type="GO" id="GO:0008897">
    <property type="term" value="F:holo-[acyl-carrier-protein] synthase activity"/>
    <property type="evidence" value="ECO:0007669"/>
    <property type="project" value="UniProtKB-EC"/>
</dbReference>
<name>A0A0G3H045_9CORY</name>
<dbReference type="EMBL" id="CP011542">
    <property type="protein sequence ID" value="AKK06776.1"/>
    <property type="molecule type" value="Genomic_DNA"/>
</dbReference>
<dbReference type="SUPFAM" id="SSF56214">
    <property type="entry name" value="4'-phosphopantetheinyl transferase"/>
    <property type="match status" value="1"/>
</dbReference>
<accession>A0A0G3H045</accession>
<evidence type="ECO:0000259" key="4">
    <source>
        <dbReference type="Pfam" id="PF01648"/>
    </source>
</evidence>
<dbReference type="GO" id="GO:0006633">
    <property type="term" value="P:fatty acid biosynthetic process"/>
    <property type="evidence" value="ECO:0007669"/>
    <property type="project" value="InterPro"/>
</dbReference>